<sequence>MWNEEICSRPLPTRTSGPPRCFHGPWYPCRGPLCGFDPCAMQSSIRFMQVLDEREPTLAYVPGKYPCLKIPPVPSTNLTFNVPVFQKGVKDSGTDEKKQWELPDHESEAVQPPAVQTIPTNDPRCAQAVASHRWFDSAFQADAEVSQLHGTRIQTWRCRTVETDASQPGWADQEAQACRSHGTRVPIVPAPWHPGHPGLYCRDQGCPSPLSPA</sequence>
<proteinExistence type="predicted"/>
<protein>
    <submittedName>
        <fullName evidence="1">Uncharacterized protein</fullName>
    </submittedName>
</protein>
<dbReference type="AlphaFoldDB" id="A0A224YAX0"/>
<name>A0A224YAX0_9ACAR</name>
<accession>A0A224YAX0</accession>
<evidence type="ECO:0000313" key="1">
    <source>
        <dbReference type="EMBL" id="MAA14826.1"/>
    </source>
</evidence>
<reference evidence="1" key="1">
    <citation type="journal article" date="2017" name="Parasit. Vectors">
        <title>Sialotranscriptomics of Rhipicephalus zambeziensis reveals intricate expression profiles of secretory proteins and suggests tight temporal transcriptional regulation during blood-feeding.</title>
        <authorList>
            <person name="de Castro M.H."/>
            <person name="de Klerk D."/>
            <person name="Pienaar R."/>
            <person name="Rees D.J.G."/>
            <person name="Mans B.J."/>
        </authorList>
    </citation>
    <scope>NUCLEOTIDE SEQUENCE</scope>
    <source>
        <tissue evidence="1">Salivary glands</tissue>
    </source>
</reference>
<organism evidence="1">
    <name type="scientific">Rhipicephalus zambeziensis</name>
    <dbReference type="NCBI Taxonomy" id="60191"/>
    <lineage>
        <taxon>Eukaryota</taxon>
        <taxon>Metazoa</taxon>
        <taxon>Ecdysozoa</taxon>
        <taxon>Arthropoda</taxon>
        <taxon>Chelicerata</taxon>
        <taxon>Arachnida</taxon>
        <taxon>Acari</taxon>
        <taxon>Parasitiformes</taxon>
        <taxon>Ixodida</taxon>
        <taxon>Ixodoidea</taxon>
        <taxon>Ixodidae</taxon>
        <taxon>Rhipicephalinae</taxon>
        <taxon>Rhipicephalus</taxon>
        <taxon>Rhipicephalus</taxon>
    </lineage>
</organism>
<dbReference type="EMBL" id="GFPF01003680">
    <property type="protein sequence ID" value="MAA14826.1"/>
    <property type="molecule type" value="Transcribed_RNA"/>
</dbReference>